<proteinExistence type="predicted"/>
<comment type="caution">
    <text evidence="1">The sequence shown here is derived from an EMBL/GenBank/DDBJ whole genome shotgun (WGS) entry which is preliminary data.</text>
</comment>
<reference evidence="2" key="1">
    <citation type="journal article" date="2019" name="Int. J. Syst. Evol. Microbiol.">
        <title>The Global Catalogue of Microorganisms (GCM) 10K type strain sequencing project: providing services to taxonomists for standard genome sequencing and annotation.</title>
        <authorList>
            <consortium name="The Broad Institute Genomics Platform"/>
            <consortium name="The Broad Institute Genome Sequencing Center for Infectious Disease"/>
            <person name="Wu L."/>
            <person name="Ma J."/>
        </authorList>
    </citation>
    <scope>NUCLEOTIDE SEQUENCE [LARGE SCALE GENOMIC DNA]</scope>
    <source>
        <strain evidence="2">CCM 8749</strain>
    </source>
</reference>
<protein>
    <submittedName>
        <fullName evidence="1">Uncharacterized protein</fullName>
    </submittedName>
</protein>
<accession>A0ABW1IST8</accession>
<sequence>MRTEDQLTVFMMKFCYTCPRGCKCETEEDCRNCMDAVKRHEDGAEEGPTTEELLRLYAY</sequence>
<gene>
    <name evidence="1" type="ORF">ACFPXP_17440</name>
</gene>
<keyword evidence="2" id="KW-1185">Reference proteome</keyword>
<name>A0ABW1IST8_9BACL</name>
<organism evidence="1 2">
    <name type="scientific">Marinicrinis lubricantis</name>
    <dbReference type="NCBI Taxonomy" id="2086470"/>
    <lineage>
        <taxon>Bacteria</taxon>
        <taxon>Bacillati</taxon>
        <taxon>Bacillota</taxon>
        <taxon>Bacilli</taxon>
        <taxon>Bacillales</taxon>
        <taxon>Paenibacillaceae</taxon>
    </lineage>
</organism>
<dbReference type="Proteomes" id="UP001596250">
    <property type="component" value="Unassembled WGS sequence"/>
</dbReference>
<evidence type="ECO:0000313" key="1">
    <source>
        <dbReference type="EMBL" id="MFC5988188.1"/>
    </source>
</evidence>
<evidence type="ECO:0000313" key="2">
    <source>
        <dbReference type="Proteomes" id="UP001596250"/>
    </source>
</evidence>
<dbReference type="EMBL" id="JBHSQV010000177">
    <property type="protein sequence ID" value="MFC5988188.1"/>
    <property type="molecule type" value="Genomic_DNA"/>
</dbReference>
<dbReference type="RefSeq" id="WP_379895641.1">
    <property type="nucleotide sequence ID" value="NZ_CBCSCT010000020.1"/>
</dbReference>